<comment type="caution">
    <text evidence="2">The sequence shown here is derived from an EMBL/GenBank/DDBJ whole genome shotgun (WGS) entry which is preliminary data.</text>
</comment>
<name>A0A0W0Y9S1_9GAMM</name>
<dbReference type="RefSeq" id="WP_237762215.1">
    <property type="nucleotide sequence ID" value="NZ_CAAAIH010000001.1"/>
</dbReference>
<gene>
    <name evidence="2" type="ORF">Lsan_3820</name>
</gene>
<protein>
    <submittedName>
        <fullName evidence="2">Uncharacterized protein</fullName>
    </submittedName>
</protein>
<dbReference type="PATRIC" id="fig|45074.5.peg.4102"/>
<evidence type="ECO:0000313" key="2">
    <source>
        <dbReference type="EMBL" id="KTD53410.1"/>
    </source>
</evidence>
<dbReference type="EMBL" id="LNYU01000091">
    <property type="protein sequence ID" value="KTD53410.1"/>
    <property type="molecule type" value="Genomic_DNA"/>
</dbReference>
<accession>A0A0W0Y9S1</accession>
<proteinExistence type="predicted"/>
<dbReference type="Proteomes" id="UP000054703">
    <property type="component" value="Unassembled WGS sequence"/>
</dbReference>
<keyword evidence="3" id="KW-1185">Reference proteome</keyword>
<dbReference type="AlphaFoldDB" id="A0A0W0Y9S1"/>
<evidence type="ECO:0000313" key="3">
    <source>
        <dbReference type="Proteomes" id="UP000054703"/>
    </source>
</evidence>
<dbReference type="STRING" id="45074.Lsan_3820"/>
<organism evidence="2 3">
    <name type="scientific">Legionella santicrucis</name>
    <dbReference type="NCBI Taxonomy" id="45074"/>
    <lineage>
        <taxon>Bacteria</taxon>
        <taxon>Pseudomonadati</taxon>
        <taxon>Pseudomonadota</taxon>
        <taxon>Gammaproteobacteria</taxon>
        <taxon>Legionellales</taxon>
        <taxon>Legionellaceae</taxon>
        <taxon>Legionella</taxon>
    </lineage>
</organism>
<dbReference type="Gene3D" id="1.20.5.300">
    <property type="match status" value="1"/>
</dbReference>
<feature type="coiled-coil region" evidence="1">
    <location>
        <begin position="68"/>
        <end position="131"/>
    </location>
</feature>
<keyword evidence="1" id="KW-0175">Coiled coil</keyword>
<evidence type="ECO:0000256" key="1">
    <source>
        <dbReference type="SAM" id="Coils"/>
    </source>
</evidence>
<reference evidence="2 3" key="1">
    <citation type="submission" date="2015-11" db="EMBL/GenBank/DDBJ databases">
        <title>Genomic analysis of 38 Legionella species identifies large and diverse effector repertoires.</title>
        <authorList>
            <person name="Burstein D."/>
            <person name="Amaro F."/>
            <person name="Zusman T."/>
            <person name="Lifshitz Z."/>
            <person name="Cohen O."/>
            <person name="Gilbert J.A."/>
            <person name="Pupko T."/>
            <person name="Shuman H.A."/>
            <person name="Segal G."/>
        </authorList>
    </citation>
    <scope>NUCLEOTIDE SEQUENCE [LARGE SCALE GENOMIC DNA]</scope>
    <source>
        <strain evidence="2 3">SC-63-C7</strain>
    </source>
</reference>
<sequence>MKARQGKHDFFNTVIKNPAESGIEKKIQLISDSINDTQSEINIIQENINQSELGLKLLQLFEQIQVDEQALKLAIEEKKEGLQALAQESLNTHKKEYKILEEKWGKIDKKFNESKELLEELNQQLKELLQSSVSIKPF</sequence>